<sequence length="197" mass="22003">MRQTRLGTSHTDAEDSSTSNLDNPYTAGTIELPDLERSFENTSHRLNLTGAVDATQDIHGVSAADFLFTPDEQAAYFPELQSDILLAETAEELLRAEFERLVLQAQEEDVMGSLADIGSEEMLETASDQLPRPCERAPGVNEGDEQDLEAYLSGIPTDRQFPPYGTKTMFLLHCFMNTPHFRLPVPVRQLLFVLKRS</sequence>
<dbReference type="Proteomes" id="UP000256964">
    <property type="component" value="Unassembled WGS sequence"/>
</dbReference>
<reference evidence="2 3" key="1">
    <citation type="journal article" date="2018" name="Biotechnol. Biofuels">
        <title>Integrative visual omics of the white-rot fungus Polyporus brumalis exposes the biotechnological potential of its oxidative enzymes for delignifying raw plant biomass.</title>
        <authorList>
            <person name="Miyauchi S."/>
            <person name="Rancon A."/>
            <person name="Drula E."/>
            <person name="Hage H."/>
            <person name="Chaduli D."/>
            <person name="Favel A."/>
            <person name="Grisel S."/>
            <person name="Henrissat B."/>
            <person name="Herpoel-Gimbert I."/>
            <person name="Ruiz-Duenas F.J."/>
            <person name="Chevret D."/>
            <person name="Hainaut M."/>
            <person name="Lin J."/>
            <person name="Wang M."/>
            <person name="Pangilinan J."/>
            <person name="Lipzen A."/>
            <person name="Lesage-Meessen L."/>
            <person name="Navarro D."/>
            <person name="Riley R."/>
            <person name="Grigoriev I.V."/>
            <person name="Zhou S."/>
            <person name="Raouche S."/>
            <person name="Rosso M.N."/>
        </authorList>
    </citation>
    <scope>NUCLEOTIDE SEQUENCE [LARGE SCALE GENOMIC DNA]</scope>
    <source>
        <strain evidence="2 3">BRFM 1820</strain>
    </source>
</reference>
<feature type="region of interest" description="Disordered" evidence="1">
    <location>
        <begin position="1"/>
        <end position="28"/>
    </location>
</feature>
<dbReference type="OrthoDB" id="10651620at2759"/>
<evidence type="ECO:0000313" key="2">
    <source>
        <dbReference type="EMBL" id="RDX47098.1"/>
    </source>
</evidence>
<feature type="compositionally biased region" description="Polar residues" evidence="1">
    <location>
        <begin position="1"/>
        <end position="23"/>
    </location>
</feature>
<gene>
    <name evidence="2" type="ORF">OH76DRAFT_1484942</name>
</gene>
<dbReference type="EMBL" id="KZ857421">
    <property type="protein sequence ID" value="RDX47098.1"/>
    <property type="molecule type" value="Genomic_DNA"/>
</dbReference>
<organism evidence="2 3">
    <name type="scientific">Lentinus brumalis</name>
    <dbReference type="NCBI Taxonomy" id="2498619"/>
    <lineage>
        <taxon>Eukaryota</taxon>
        <taxon>Fungi</taxon>
        <taxon>Dikarya</taxon>
        <taxon>Basidiomycota</taxon>
        <taxon>Agaricomycotina</taxon>
        <taxon>Agaricomycetes</taxon>
        <taxon>Polyporales</taxon>
        <taxon>Polyporaceae</taxon>
        <taxon>Lentinus</taxon>
    </lineage>
</organism>
<evidence type="ECO:0000313" key="3">
    <source>
        <dbReference type="Proteomes" id="UP000256964"/>
    </source>
</evidence>
<accession>A0A371D3I1</accession>
<proteinExistence type="predicted"/>
<protein>
    <submittedName>
        <fullName evidence="2">Uncharacterized protein</fullName>
    </submittedName>
</protein>
<dbReference type="AlphaFoldDB" id="A0A371D3I1"/>
<keyword evidence="3" id="KW-1185">Reference proteome</keyword>
<evidence type="ECO:0000256" key="1">
    <source>
        <dbReference type="SAM" id="MobiDB-lite"/>
    </source>
</evidence>
<name>A0A371D3I1_9APHY</name>